<reference evidence="1 2" key="1">
    <citation type="journal article" date="2018" name="MBio">
        <title>Comparative Genomics Reveals the Core Gene Toolbox for the Fungus-Insect Symbiosis.</title>
        <authorList>
            <person name="Wang Y."/>
            <person name="Stata M."/>
            <person name="Wang W."/>
            <person name="Stajich J.E."/>
            <person name="White M.M."/>
            <person name="Moncalvo J.M."/>
        </authorList>
    </citation>
    <scope>NUCLEOTIDE SEQUENCE [LARGE SCALE GENOMIC DNA]</scope>
    <source>
        <strain evidence="1 2">AUS-126-30</strain>
    </source>
</reference>
<accession>A0A2U1J7E0</accession>
<dbReference type="AlphaFoldDB" id="A0A2U1J7E0"/>
<comment type="caution">
    <text evidence="1">The sequence shown here is derived from an EMBL/GenBank/DDBJ whole genome shotgun (WGS) entry which is preliminary data.</text>
</comment>
<dbReference type="Proteomes" id="UP000245591">
    <property type="component" value="Unassembled WGS sequence"/>
</dbReference>
<name>A0A2U1J7E0_SMIAN</name>
<organism evidence="1 2">
    <name type="scientific">Smittium angustum</name>
    <dbReference type="NCBI Taxonomy" id="133377"/>
    <lineage>
        <taxon>Eukaryota</taxon>
        <taxon>Fungi</taxon>
        <taxon>Fungi incertae sedis</taxon>
        <taxon>Zoopagomycota</taxon>
        <taxon>Kickxellomycotina</taxon>
        <taxon>Harpellomycetes</taxon>
        <taxon>Harpellales</taxon>
        <taxon>Legeriomycetaceae</taxon>
        <taxon>Smittium</taxon>
    </lineage>
</organism>
<evidence type="ECO:0000313" key="2">
    <source>
        <dbReference type="Proteomes" id="UP000245591"/>
    </source>
</evidence>
<evidence type="ECO:0000313" key="1">
    <source>
        <dbReference type="EMBL" id="PWA00997.1"/>
    </source>
</evidence>
<sequence length="132" mass="15360">MVPISKQESIEFFKNLYSDLNVMTICDADDNRNECDLRLTGNYQYNTLPQKVKEMFSVACNNLRCYKICDIPEPDNWAEDYWFGRELEKCVKSKNPGKLEGTLHVINDMSKILHKEYTDIGVSLKLGRNVQQ</sequence>
<dbReference type="EMBL" id="MBFU01000245">
    <property type="protein sequence ID" value="PWA00997.1"/>
    <property type="molecule type" value="Genomic_DNA"/>
</dbReference>
<keyword evidence="2" id="KW-1185">Reference proteome</keyword>
<protein>
    <submittedName>
        <fullName evidence="1">Uncharacterized protein</fullName>
    </submittedName>
</protein>
<proteinExistence type="predicted"/>
<gene>
    <name evidence="1" type="ORF">BB558_002931</name>
</gene>